<dbReference type="PANTHER" id="PTHR32322:SF9">
    <property type="entry name" value="AMINO-ACID METABOLITE EFFLUX PUMP-RELATED"/>
    <property type="match status" value="1"/>
</dbReference>
<proteinExistence type="predicted"/>
<feature type="transmembrane region" description="Helical" evidence="5">
    <location>
        <begin position="168"/>
        <end position="189"/>
    </location>
</feature>
<accession>A0A5J6MEQ8</accession>
<evidence type="ECO:0000256" key="2">
    <source>
        <dbReference type="ARBA" id="ARBA00022692"/>
    </source>
</evidence>
<organism evidence="7 8">
    <name type="scientific">Hypericibacter terrae</name>
    <dbReference type="NCBI Taxonomy" id="2602015"/>
    <lineage>
        <taxon>Bacteria</taxon>
        <taxon>Pseudomonadati</taxon>
        <taxon>Pseudomonadota</taxon>
        <taxon>Alphaproteobacteria</taxon>
        <taxon>Rhodospirillales</taxon>
        <taxon>Dongiaceae</taxon>
        <taxon>Hypericibacter</taxon>
    </lineage>
</organism>
<keyword evidence="2 5" id="KW-0812">Transmembrane</keyword>
<evidence type="ECO:0000256" key="1">
    <source>
        <dbReference type="ARBA" id="ARBA00004141"/>
    </source>
</evidence>
<feature type="transmembrane region" description="Helical" evidence="5">
    <location>
        <begin position="85"/>
        <end position="106"/>
    </location>
</feature>
<feature type="domain" description="EamA" evidence="6">
    <location>
        <begin position="7"/>
        <end position="129"/>
    </location>
</feature>
<evidence type="ECO:0000256" key="5">
    <source>
        <dbReference type="SAM" id="Phobius"/>
    </source>
</evidence>
<feature type="transmembrane region" description="Helical" evidence="5">
    <location>
        <begin position="201"/>
        <end position="223"/>
    </location>
</feature>
<sequence length="292" mass="32154">MKPRHLALILLVMMIWGFNFVVVKWGLGLMPPFTFVALRFLGVALLLLPFIKPPPRWRELVGLSVTLGILHFSLMFTGMRDVDASTAAIAVQLQVPFAALLAAYFFKDRIGWRRMLGMVIAFAGVALIAGEPRFENGYLPLALVIAAACVWSFANIQIKKMGDAIDVMALNGWIAVLAFPQLLIVAFLVEGNPIETVPWDHWGVWGVLAFQSILVTLVGYGVWYRMMRKFPVNQVMPFTLMIPLFGVLSGILFLDEPLTWLMVIGGLATLAGVAICVIRRPALVAASTKGGQ</sequence>
<keyword evidence="8" id="KW-1185">Reference proteome</keyword>
<dbReference type="EMBL" id="CP042906">
    <property type="protein sequence ID" value="QEX15849.1"/>
    <property type="molecule type" value="Genomic_DNA"/>
</dbReference>
<keyword evidence="3 5" id="KW-1133">Transmembrane helix</keyword>
<evidence type="ECO:0000313" key="8">
    <source>
        <dbReference type="Proteomes" id="UP000326202"/>
    </source>
</evidence>
<dbReference type="Pfam" id="PF00892">
    <property type="entry name" value="EamA"/>
    <property type="match status" value="2"/>
</dbReference>
<gene>
    <name evidence="7" type="ORF">FRZ44_11370</name>
</gene>
<feature type="transmembrane region" description="Helical" evidence="5">
    <location>
        <begin position="260"/>
        <end position="278"/>
    </location>
</feature>
<feature type="transmembrane region" description="Helical" evidence="5">
    <location>
        <begin position="7"/>
        <end position="27"/>
    </location>
</feature>
<dbReference type="SUPFAM" id="SSF103481">
    <property type="entry name" value="Multidrug resistance efflux transporter EmrE"/>
    <property type="match status" value="2"/>
</dbReference>
<dbReference type="InterPro" id="IPR000620">
    <property type="entry name" value="EamA_dom"/>
</dbReference>
<dbReference type="Proteomes" id="UP000326202">
    <property type="component" value="Chromosome"/>
</dbReference>
<evidence type="ECO:0000256" key="4">
    <source>
        <dbReference type="ARBA" id="ARBA00023136"/>
    </source>
</evidence>
<reference evidence="7 8" key="1">
    <citation type="submission" date="2019-08" db="EMBL/GenBank/DDBJ databases">
        <title>Hyperibacter terrae gen. nov., sp. nov. and Hyperibacter viscosus sp. nov., two new members in the family Rhodospirillaceae isolated from the rhizosphere of Hypericum perforatum.</title>
        <authorList>
            <person name="Noviana Z."/>
        </authorList>
    </citation>
    <scope>NUCLEOTIDE SEQUENCE [LARGE SCALE GENOMIC DNA]</scope>
    <source>
        <strain evidence="7 8">R5913</strain>
    </source>
</reference>
<feature type="transmembrane region" description="Helical" evidence="5">
    <location>
        <begin position="115"/>
        <end position="132"/>
    </location>
</feature>
<dbReference type="GO" id="GO:0016020">
    <property type="term" value="C:membrane"/>
    <property type="evidence" value="ECO:0007669"/>
    <property type="project" value="UniProtKB-SubCell"/>
</dbReference>
<protein>
    <recommendedName>
        <fullName evidence="6">EamA domain-containing protein</fullName>
    </recommendedName>
</protein>
<feature type="transmembrane region" description="Helical" evidence="5">
    <location>
        <begin position="235"/>
        <end position="254"/>
    </location>
</feature>
<dbReference type="PANTHER" id="PTHR32322">
    <property type="entry name" value="INNER MEMBRANE TRANSPORTER"/>
    <property type="match status" value="1"/>
</dbReference>
<dbReference type="InterPro" id="IPR050638">
    <property type="entry name" value="AA-Vitamin_Transporters"/>
</dbReference>
<comment type="subcellular location">
    <subcellularLocation>
        <location evidence="1">Membrane</location>
        <topology evidence="1">Multi-pass membrane protein</topology>
    </subcellularLocation>
</comment>
<dbReference type="Gene3D" id="1.10.3730.20">
    <property type="match status" value="1"/>
</dbReference>
<feature type="transmembrane region" description="Helical" evidence="5">
    <location>
        <begin position="138"/>
        <end position="156"/>
    </location>
</feature>
<feature type="transmembrane region" description="Helical" evidence="5">
    <location>
        <begin position="33"/>
        <end position="51"/>
    </location>
</feature>
<evidence type="ECO:0000256" key="3">
    <source>
        <dbReference type="ARBA" id="ARBA00022989"/>
    </source>
</evidence>
<keyword evidence="4 5" id="KW-0472">Membrane</keyword>
<dbReference type="RefSeq" id="WP_225308561.1">
    <property type="nucleotide sequence ID" value="NZ_CP042906.1"/>
</dbReference>
<feature type="domain" description="EamA" evidence="6">
    <location>
        <begin position="142"/>
        <end position="276"/>
    </location>
</feature>
<feature type="transmembrane region" description="Helical" evidence="5">
    <location>
        <begin position="60"/>
        <end position="79"/>
    </location>
</feature>
<evidence type="ECO:0000259" key="6">
    <source>
        <dbReference type="Pfam" id="PF00892"/>
    </source>
</evidence>
<dbReference type="AlphaFoldDB" id="A0A5J6MEQ8"/>
<dbReference type="InterPro" id="IPR037185">
    <property type="entry name" value="EmrE-like"/>
</dbReference>
<name>A0A5J6MEQ8_9PROT</name>
<evidence type="ECO:0000313" key="7">
    <source>
        <dbReference type="EMBL" id="QEX15849.1"/>
    </source>
</evidence>
<dbReference type="KEGG" id="htq:FRZ44_11370"/>